<dbReference type="Pfam" id="PF13673">
    <property type="entry name" value="Acetyltransf_10"/>
    <property type="match status" value="1"/>
</dbReference>
<sequence length="146" mass="16724">MMKHYVKKFAELTTAEFYAIVKERIAVFVVEQNCPYQEVDEIDEIAWHTYFKDEDGTILAYTRIYAEEDTVHFGRVLVNQAHRKSGLGQKIVAQTLAAIEANAPGRPIVIGAQEYLQSFYESFGFQAISEVYLEDGIPHLDMRKQA</sequence>
<protein>
    <submittedName>
        <fullName evidence="2">GNAT family acetyltransferase</fullName>
    </submittedName>
</protein>
<proteinExistence type="predicted"/>
<dbReference type="EMBL" id="NGMS01000003">
    <property type="protein sequence ID" value="OTP25002.1"/>
    <property type="molecule type" value="Genomic_DNA"/>
</dbReference>
<dbReference type="InterPro" id="IPR000182">
    <property type="entry name" value="GNAT_dom"/>
</dbReference>
<accession>A0A1L8V0Q1</accession>
<dbReference type="Gene3D" id="3.40.630.30">
    <property type="match status" value="1"/>
</dbReference>
<comment type="caution">
    <text evidence="2">The sequence shown here is derived from an EMBL/GenBank/DDBJ whole genome shotgun (WGS) entry which is preliminary data.</text>
</comment>
<dbReference type="GO" id="GO:0016747">
    <property type="term" value="F:acyltransferase activity, transferring groups other than amino-acyl groups"/>
    <property type="evidence" value="ECO:0007669"/>
    <property type="project" value="InterPro"/>
</dbReference>
<reference evidence="2 3" key="1">
    <citation type="submission" date="2017-05" db="EMBL/GenBank/DDBJ databases">
        <title>The Genome Sequence of Enterococcus mundtii 6B1_DIV0119.</title>
        <authorList>
            <consortium name="The Broad Institute Genomics Platform"/>
            <consortium name="The Broad Institute Genomic Center for Infectious Diseases"/>
            <person name="Earl A."/>
            <person name="Manson A."/>
            <person name="Schwartman J."/>
            <person name="Gilmore M."/>
            <person name="Abouelleil A."/>
            <person name="Cao P."/>
            <person name="Chapman S."/>
            <person name="Cusick C."/>
            <person name="Shea T."/>
            <person name="Young S."/>
            <person name="Neafsey D."/>
            <person name="Nusbaum C."/>
            <person name="Birren B."/>
        </authorList>
    </citation>
    <scope>NUCLEOTIDE SEQUENCE [LARGE SCALE GENOMIC DNA]</scope>
    <source>
        <strain evidence="2 3">6B1_DIV0119</strain>
    </source>
</reference>
<organism evidence="2 3">
    <name type="scientific">Enterococcus mundtii</name>
    <dbReference type="NCBI Taxonomy" id="53346"/>
    <lineage>
        <taxon>Bacteria</taxon>
        <taxon>Bacillati</taxon>
        <taxon>Bacillota</taxon>
        <taxon>Bacilli</taxon>
        <taxon>Lactobacillales</taxon>
        <taxon>Enterococcaceae</taxon>
        <taxon>Enterococcus</taxon>
    </lineage>
</organism>
<dbReference type="AlphaFoldDB" id="A0A1L8V0Q1"/>
<dbReference type="PROSITE" id="PS51186">
    <property type="entry name" value="GNAT"/>
    <property type="match status" value="1"/>
</dbReference>
<dbReference type="SUPFAM" id="SSF55729">
    <property type="entry name" value="Acyl-CoA N-acyltransferases (Nat)"/>
    <property type="match status" value="1"/>
</dbReference>
<evidence type="ECO:0000313" key="3">
    <source>
        <dbReference type="Proteomes" id="UP000195024"/>
    </source>
</evidence>
<dbReference type="InterPro" id="IPR016181">
    <property type="entry name" value="Acyl_CoA_acyltransferase"/>
</dbReference>
<dbReference type="Proteomes" id="UP000195024">
    <property type="component" value="Unassembled WGS sequence"/>
</dbReference>
<gene>
    <name evidence="2" type="ORF">A5802_002912</name>
</gene>
<name>A0A1L8V0Q1_ENTMU</name>
<evidence type="ECO:0000313" key="2">
    <source>
        <dbReference type="EMBL" id="OTP25002.1"/>
    </source>
</evidence>
<feature type="domain" description="N-acetyltransferase" evidence="1">
    <location>
        <begin position="7"/>
        <end position="146"/>
    </location>
</feature>
<evidence type="ECO:0000259" key="1">
    <source>
        <dbReference type="PROSITE" id="PS51186"/>
    </source>
</evidence>
<keyword evidence="2" id="KW-0808">Transferase</keyword>